<dbReference type="PANTHER" id="PTHR10204:SF34">
    <property type="entry name" value="NAD(P)H DEHYDROGENASE [QUINONE] 1 ISOFORM 1"/>
    <property type="match status" value="1"/>
</dbReference>
<evidence type="ECO:0000256" key="2">
    <source>
        <dbReference type="ARBA" id="ARBA00023002"/>
    </source>
</evidence>
<dbReference type="RefSeq" id="WP_023401151.1">
    <property type="nucleotide sequence ID" value="NZ_AUSV01000113.1"/>
</dbReference>
<dbReference type="InterPro" id="IPR003680">
    <property type="entry name" value="Flavodoxin_fold"/>
</dbReference>
<proteinExistence type="inferred from homology"/>
<dbReference type="Gene3D" id="3.40.50.360">
    <property type="match status" value="1"/>
</dbReference>
<comment type="caution">
    <text evidence="4">The sequence shown here is derived from an EMBL/GenBank/DDBJ whole genome shotgun (WGS) entry which is preliminary data.</text>
</comment>
<keyword evidence="2" id="KW-0560">Oxidoreductase</keyword>
<evidence type="ECO:0000313" key="4">
    <source>
        <dbReference type="EMBL" id="ESP91549.1"/>
    </source>
</evidence>
<dbReference type="Pfam" id="PF02525">
    <property type="entry name" value="Flavodoxin_2"/>
    <property type="match status" value="1"/>
</dbReference>
<sequence length="191" mass="21636">MTKKILVLNGNPKSNSFGQHLADIYSCEAREYFEVRRFNLSDMTFNANLQYGYNAAQVLEPDLVDFQKAVLWAEHIVIVSPIWWGGLPAKLKGLFDRTFLPDFSFRYEKDNPVPVQLLSGKTSRLILTMDMPAQHVEEQAAPVIAQLDTYTLQFCGIQKAQINLFGSLLLATPFDKQKWEGSVKYLGSKGL</sequence>
<dbReference type="InterPro" id="IPR051545">
    <property type="entry name" value="NAD(P)H_dehydrogenase_qn"/>
</dbReference>
<name>V4HUF3_PSEL2</name>
<feature type="domain" description="Flavodoxin-like fold" evidence="3">
    <location>
        <begin position="3"/>
        <end position="167"/>
    </location>
</feature>
<dbReference type="GO" id="GO:0005829">
    <property type="term" value="C:cytosol"/>
    <property type="evidence" value="ECO:0007669"/>
    <property type="project" value="TreeGrafter"/>
</dbReference>
<dbReference type="GO" id="GO:0003955">
    <property type="term" value="F:NAD(P)H dehydrogenase (quinone) activity"/>
    <property type="evidence" value="ECO:0007669"/>
    <property type="project" value="TreeGrafter"/>
</dbReference>
<evidence type="ECO:0000256" key="1">
    <source>
        <dbReference type="ARBA" id="ARBA00006252"/>
    </source>
</evidence>
<dbReference type="PANTHER" id="PTHR10204">
    <property type="entry name" value="NAD P H OXIDOREDUCTASE-RELATED"/>
    <property type="match status" value="1"/>
</dbReference>
<comment type="similarity">
    <text evidence="1">Belongs to the NAD(P)H dehydrogenase (quinone) family.</text>
</comment>
<evidence type="ECO:0000259" key="3">
    <source>
        <dbReference type="Pfam" id="PF02525"/>
    </source>
</evidence>
<evidence type="ECO:0000313" key="5">
    <source>
        <dbReference type="Proteomes" id="UP000017820"/>
    </source>
</evidence>
<dbReference type="SUPFAM" id="SSF52218">
    <property type="entry name" value="Flavoproteins"/>
    <property type="match status" value="1"/>
</dbReference>
<protein>
    <submittedName>
        <fullName evidence="4">Putative NADPH-quinone reductase (Modulator of drug activity B)</fullName>
    </submittedName>
</protein>
<dbReference type="EMBL" id="AUSV01000113">
    <property type="protein sequence ID" value="ESP91549.1"/>
    <property type="molecule type" value="Genomic_DNA"/>
</dbReference>
<reference evidence="4 5" key="1">
    <citation type="submission" date="2013-07" db="EMBL/GenBank/DDBJ databases">
        <title>Draft genome sequence of Pseudoalteromonas luteoviolacea 2ta16.</title>
        <authorList>
            <person name="Allen E.E."/>
            <person name="Azam F."/>
            <person name="Podell S."/>
        </authorList>
    </citation>
    <scope>NUCLEOTIDE SEQUENCE [LARGE SCALE GENOMIC DNA]</scope>
    <source>
        <strain evidence="4 5">2ta16</strain>
    </source>
</reference>
<dbReference type="AlphaFoldDB" id="V4HUF3"/>
<dbReference type="InterPro" id="IPR029039">
    <property type="entry name" value="Flavoprotein-like_sf"/>
</dbReference>
<dbReference type="Proteomes" id="UP000017820">
    <property type="component" value="Unassembled WGS sequence"/>
</dbReference>
<dbReference type="PATRIC" id="fig|1353533.3.peg.4303"/>
<accession>V4HUF3</accession>
<gene>
    <name evidence="4" type="ORF">PL2TA16_00348</name>
</gene>
<organism evidence="4 5">
    <name type="scientific">Pseudoalteromonas luteoviolacea (strain 2ta16)</name>
    <dbReference type="NCBI Taxonomy" id="1353533"/>
    <lineage>
        <taxon>Bacteria</taxon>
        <taxon>Pseudomonadati</taxon>
        <taxon>Pseudomonadota</taxon>
        <taxon>Gammaproteobacteria</taxon>
        <taxon>Alteromonadales</taxon>
        <taxon>Pseudoalteromonadaceae</taxon>
        <taxon>Pseudoalteromonas</taxon>
    </lineage>
</organism>